<dbReference type="EMBL" id="ONZQ02000011">
    <property type="protein sequence ID" value="SPO04705.1"/>
    <property type="molecule type" value="Genomic_DNA"/>
</dbReference>
<accession>A0AAE8N4I2</accession>
<name>A0AAE8N4I2_9PEZI</name>
<protein>
    <submittedName>
        <fullName evidence="1">Uncharacterized protein</fullName>
    </submittedName>
</protein>
<proteinExistence type="predicted"/>
<dbReference type="AlphaFoldDB" id="A0AAE8N4I2"/>
<keyword evidence="2" id="KW-1185">Reference proteome</keyword>
<evidence type="ECO:0000313" key="2">
    <source>
        <dbReference type="Proteomes" id="UP001187682"/>
    </source>
</evidence>
<sequence length="25" mass="2771">MAGSDLMRLDKVENGVDAMWGSQFI</sequence>
<comment type="caution">
    <text evidence="1">The sequence shown here is derived from an EMBL/GenBank/DDBJ whole genome shotgun (WGS) entry which is preliminary data.</text>
</comment>
<reference evidence="1" key="1">
    <citation type="submission" date="2018-03" db="EMBL/GenBank/DDBJ databases">
        <authorList>
            <person name="Guldener U."/>
        </authorList>
    </citation>
    <scope>NUCLEOTIDE SEQUENCE</scope>
</reference>
<evidence type="ECO:0000313" key="1">
    <source>
        <dbReference type="EMBL" id="SPO04705.1"/>
    </source>
</evidence>
<organism evidence="1 2">
    <name type="scientific">Cephalotrichum gorgonifer</name>
    <dbReference type="NCBI Taxonomy" id="2041049"/>
    <lineage>
        <taxon>Eukaryota</taxon>
        <taxon>Fungi</taxon>
        <taxon>Dikarya</taxon>
        <taxon>Ascomycota</taxon>
        <taxon>Pezizomycotina</taxon>
        <taxon>Sordariomycetes</taxon>
        <taxon>Hypocreomycetidae</taxon>
        <taxon>Microascales</taxon>
        <taxon>Microascaceae</taxon>
        <taxon>Cephalotrichum</taxon>
    </lineage>
</organism>
<dbReference type="Proteomes" id="UP001187682">
    <property type="component" value="Unassembled WGS sequence"/>
</dbReference>
<gene>
    <name evidence="1" type="ORF">DNG_07390</name>
</gene>